<dbReference type="RefSeq" id="WP_107154496.1">
    <property type="nucleotide sequence ID" value="NZ_PYUC01000036.1"/>
</dbReference>
<name>A0A2T3XJP8_9BURK</name>
<dbReference type="InterPro" id="IPR008775">
    <property type="entry name" value="Phytyl_CoA_dOase-like"/>
</dbReference>
<comment type="caution">
    <text evidence="2">The sequence shown here is derived from an EMBL/GenBank/DDBJ whole genome shotgun (WGS) entry which is preliminary data.</text>
</comment>
<feature type="region of interest" description="Disordered" evidence="1">
    <location>
        <begin position="231"/>
        <end position="258"/>
    </location>
</feature>
<gene>
    <name evidence="2" type="ORF">C9I57_31895</name>
</gene>
<evidence type="ECO:0000256" key="1">
    <source>
        <dbReference type="SAM" id="MobiDB-lite"/>
    </source>
</evidence>
<dbReference type="EMBL" id="PYUC01000036">
    <property type="protein sequence ID" value="PTB16743.1"/>
    <property type="molecule type" value="Genomic_DNA"/>
</dbReference>
<dbReference type="PANTHER" id="PTHR20883:SF49">
    <property type="entry name" value="PHYTANOYL-COA DIOXYGENASE"/>
    <property type="match status" value="1"/>
</dbReference>
<dbReference type="PANTHER" id="PTHR20883">
    <property type="entry name" value="PHYTANOYL-COA DIOXYGENASE DOMAIN CONTAINING 1"/>
    <property type="match status" value="1"/>
</dbReference>
<dbReference type="Proteomes" id="UP000240638">
    <property type="component" value="Unassembled WGS sequence"/>
</dbReference>
<proteinExistence type="predicted"/>
<evidence type="ECO:0000313" key="3">
    <source>
        <dbReference type="Proteomes" id="UP000240638"/>
    </source>
</evidence>
<dbReference type="GO" id="GO:0005506">
    <property type="term" value="F:iron ion binding"/>
    <property type="evidence" value="ECO:0007669"/>
    <property type="project" value="UniProtKB-ARBA"/>
</dbReference>
<protein>
    <submittedName>
        <fullName evidence="2">Mitomycin antibiotic biosynthesis protein</fullName>
    </submittedName>
</protein>
<dbReference type="SUPFAM" id="SSF51197">
    <property type="entry name" value="Clavaminate synthase-like"/>
    <property type="match status" value="1"/>
</dbReference>
<evidence type="ECO:0000313" key="2">
    <source>
        <dbReference type="EMBL" id="PTB16743.1"/>
    </source>
</evidence>
<dbReference type="Pfam" id="PF05721">
    <property type="entry name" value="PhyH"/>
    <property type="match status" value="1"/>
</dbReference>
<dbReference type="GO" id="GO:0016706">
    <property type="term" value="F:2-oxoglutarate-dependent dioxygenase activity"/>
    <property type="evidence" value="ECO:0007669"/>
    <property type="project" value="UniProtKB-ARBA"/>
</dbReference>
<reference evidence="2 3" key="1">
    <citation type="submission" date="2018-03" db="EMBL/GenBank/DDBJ databases">
        <title>Whole genome analyses suggest that Burkholderia sensu lato contains two further novel genera in the rhizoxinica-symbiotica group Mycetohabitans gen. nov., and Trinickia gen. nov.: implications for the evolution of diazotrophy and nodulation in the Burkholderiaceae.</title>
        <authorList>
            <person name="Estrada De Los Santos P."/>
            <person name="Palmer M."/>
            <person name="Chavez-Ramirez B."/>
            <person name="Steenkamp E.T."/>
            <person name="Hirsch A.M."/>
            <person name="Manyaka P."/>
            <person name="Maluk M."/>
            <person name="Lafos M."/>
            <person name="Crook M."/>
            <person name="Gross E."/>
            <person name="Simon M.F."/>
            <person name="Bueno Dos Reis Junior F."/>
            <person name="Poole P.S."/>
            <person name="Venter S.N."/>
            <person name="James E.K."/>
        </authorList>
    </citation>
    <scope>NUCLEOTIDE SEQUENCE [LARGE SCALE GENOMIC DNA]</scope>
    <source>
        <strain evidence="2 3">JPY-366</strain>
    </source>
</reference>
<sequence length="273" mass="30868">MEPIVSAEQIEQFRQKGATVLRGVFSEDWIKTVDAGITKNLEKPSRPNAFVDGESRGFFQDSNNWRCIEEFRDFALNSPAKIIAGELMCASKINFLHDHVLVKKAGVKKRTPWHQDQPYSPVDGRDFCTMWLPTGAVSAETALEFVAESHASGKWYRPQRFTTGSLREGDDQRWEILPDVEADRDRYEILRWAMKPGDVVVFHGLTLHGAAGNSDTADRRVLSTRWTGDDARFQRRSGEMSPPPPADGAPRDGDPLDCEAFPVVWRRNAQHAR</sequence>
<dbReference type="Gene3D" id="2.60.120.620">
    <property type="entry name" value="q2cbj1_9rhob like domain"/>
    <property type="match status" value="1"/>
</dbReference>
<dbReference type="AlphaFoldDB" id="A0A2T3XJP8"/>
<accession>A0A2T3XJP8</accession>
<organism evidence="2 3">
    <name type="scientific">Trinickia symbiotica</name>
    <dbReference type="NCBI Taxonomy" id="863227"/>
    <lineage>
        <taxon>Bacteria</taxon>
        <taxon>Pseudomonadati</taxon>
        <taxon>Pseudomonadota</taxon>
        <taxon>Betaproteobacteria</taxon>
        <taxon>Burkholderiales</taxon>
        <taxon>Burkholderiaceae</taxon>
        <taxon>Trinickia</taxon>
    </lineage>
</organism>